<evidence type="ECO:0000313" key="8">
    <source>
        <dbReference type="EMBL" id="MDG3004137.1"/>
    </source>
</evidence>
<name>A0ABT6F982_9BACT</name>
<evidence type="ECO:0000259" key="7">
    <source>
        <dbReference type="PROSITE" id="PS51826"/>
    </source>
</evidence>
<keyword evidence="4 8" id="KW-0808">Transferase</keyword>
<evidence type="ECO:0000313" key="9">
    <source>
        <dbReference type="Proteomes" id="UP001216907"/>
    </source>
</evidence>
<keyword evidence="4 8" id="KW-0012">Acyltransferase</keyword>
<dbReference type="Gene3D" id="2.40.50.100">
    <property type="match status" value="1"/>
</dbReference>
<dbReference type="PANTHER" id="PTHR23151:SF90">
    <property type="entry name" value="DIHYDROLIPOYLLYSINE-RESIDUE ACETYLTRANSFERASE COMPONENT OF PYRUVATE DEHYDROGENASE COMPLEX, MITOCHONDRIAL-RELATED"/>
    <property type="match status" value="1"/>
</dbReference>
<feature type="domain" description="Peripheral subunit-binding (PSBD)" evidence="7">
    <location>
        <begin position="134"/>
        <end position="171"/>
    </location>
</feature>
<evidence type="ECO:0000256" key="5">
    <source>
        <dbReference type="SAM" id="MobiDB-lite"/>
    </source>
</evidence>
<dbReference type="PANTHER" id="PTHR23151">
    <property type="entry name" value="DIHYDROLIPOAMIDE ACETYL/SUCCINYL-TRANSFERASE-RELATED"/>
    <property type="match status" value="1"/>
</dbReference>
<dbReference type="EC" id="2.3.1.-" evidence="4"/>
<dbReference type="PROSITE" id="PS51826">
    <property type="entry name" value="PSBD"/>
    <property type="match status" value="1"/>
</dbReference>
<dbReference type="Pfam" id="PF00198">
    <property type="entry name" value="2-oxoacid_dh"/>
    <property type="match status" value="1"/>
</dbReference>
<dbReference type="SUPFAM" id="SSF47005">
    <property type="entry name" value="Peripheral subunit-binding domain of 2-oxo acid dehydrogenase complex"/>
    <property type="match status" value="1"/>
</dbReference>
<dbReference type="InterPro" id="IPR000089">
    <property type="entry name" value="Biotin_lipoyl"/>
</dbReference>
<keyword evidence="9" id="KW-1185">Reference proteome</keyword>
<dbReference type="PROSITE" id="PS00189">
    <property type="entry name" value="LIPOYL"/>
    <property type="match status" value="1"/>
</dbReference>
<organism evidence="8 9">
    <name type="scientific">Paludisphaera mucosa</name>
    <dbReference type="NCBI Taxonomy" id="3030827"/>
    <lineage>
        <taxon>Bacteria</taxon>
        <taxon>Pseudomonadati</taxon>
        <taxon>Planctomycetota</taxon>
        <taxon>Planctomycetia</taxon>
        <taxon>Isosphaerales</taxon>
        <taxon>Isosphaeraceae</taxon>
        <taxon>Paludisphaera</taxon>
    </lineage>
</organism>
<accession>A0ABT6F982</accession>
<dbReference type="Gene3D" id="4.10.320.10">
    <property type="entry name" value="E3-binding domain"/>
    <property type="match status" value="1"/>
</dbReference>
<dbReference type="SUPFAM" id="SSF51230">
    <property type="entry name" value="Single hybrid motif"/>
    <property type="match status" value="1"/>
</dbReference>
<evidence type="ECO:0000256" key="1">
    <source>
        <dbReference type="ARBA" id="ARBA00001938"/>
    </source>
</evidence>
<comment type="caution">
    <text evidence="8">The sequence shown here is derived from an EMBL/GenBank/DDBJ whole genome shotgun (WGS) entry which is preliminary data.</text>
</comment>
<evidence type="ECO:0000256" key="2">
    <source>
        <dbReference type="ARBA" id="ARBA00007317"/>
    </source>
</evidence>
<feature type="region of interest" description="Disordered" evidence="5">
    <location>
        <begin position="175"/>
        <end position="204"/>
    </location>
</feature>
<dbReference type="Gene3D" id="3.30.559.10">
    <property type="entry name" value="Chloramphenicol acetyltransferase-like domain"/>
    <property type="match status" value="1"/>
</dbReference>
<dbReference type="InterPro" id="IPR045257">
    <property type="entry name" value="E2/Pdx1"/>
</dbReference>
<dbReference type="InterPro" id="IPR003016">
    <property type="entry name" value="2-oxoA_DH_lipoyl-BS"/>
</dbReference>
<dbReference type="SUPFAM" id="SSF52777">
    <property type="entry name" value="CoA-dependent acyltransferases"/>
    <property type="match status" value="1"/>
</dbReference>
<sequence>MPIEVTMPKLSPTMESGVIAQWLVKVGDAIKEGDALADIETDKATMQMKSYDDGVIAHIDHAAGDEVALGARVMVLAKKGEDPKQVAAGVTGAKKPEAKAAAPADAAGNGKRPAEEPEADDGEEAVAVSGGRVRSSPLARKIAAEARIDLARVPGTGPGGRIVRRDVEDFLAGKTQAPAAKAPAPPKSAPAAATAPAAAPRTPIPAARISTAPLEEKRIPNSRMRKTIAQRMAQSKQTVPEIHVTVDVRVDKLAALRETLNKELAAEKVKLSVGDFVTKAVAVALRRHPALNATFEPDAIIRHGEVNIGIAVALEEGLIVPVLHHADELGLIEIRRGSEGLAAAARGGSLAGEQLSGGTFTISNLGMYGVKQFDAIINLPEVAILAVSAAEKRPVVEGDAIVVGTVMSLTLSADHRAVDGATAADFMRTLKNLLEEPARMLL</sequence>
<dbReference type="GO" id="GO:0016746">
    <property type="term" value="F:acyltransferase activity"/>
    <property type="evidence" value="ECO:0007669"/>
    <property type="project" value="UniProtKB-KW"/>
</dbReference>
<comment type="cofactor">
    <cofactor evidence="1 4">
        <name>(R)-lipoate</name>
        <dbReference type="ChEBI" id="CHEBI:83088"/>
    </cofactor>
</comment>
<evidence type="ECO:0000256" key="3">
    <source>
        <dbReference type="ARBA" id="ARBA00022823"/>
    </source>
</evidence>
<feature type="region of interest" description="Disordered" evidence="5">
    <location>
        <begin position="84"/>
        <end position="135"/>
    </location>
</feature>
<evidence type="ECO:0000256" key="4">
    <source>
        <dbReference type="RuleBase" id="RU003423"/>
    </source>
</evidence>
<dbReference type="EMBL" id="JARRAG010000002">
    <property type="protein sequence ID" value="MDG3004137.1"/>
    <property type="molecule type" value="Genomic_DNA"/>
</dbReference>
<dbReference type="InterPro" id="IPR011053">
    <property type="entry name" value="Single_hybrid_motif"/>
</dbReference>
<reference evidence="8 9" key="1">
    <citation type="submission" date="2023-03" db="EMBL/GenBank/DDBJ databases">
        <title>Paludisphaera mucosa sp. nov. a novel planctomycete from northern fen.</title>
        <authorList>
            <person name="Ivanova A."/>
        </authorList>
    </citation>
    <scope>NUCLEOTIDE SEQUENCE [LARGE SCALE GENOMIC DNA]</scope>
    <source>
        <strain evidence="8 9">Pla2</strain>
    </source>
</reference>
<gene>
    <name evidence="8" type="ORF">PZE19_10155</name>
</gene>
<protein>
    <recommendedName>
        <fullName evidence="4">Dihydrolipoamide acetyltransferase component of pyruvate dehydrogenase complex</fullName>
        <ecNumber evidence="4">2.3.1.-</ecNumber>
    </recommendedName>
</protein>
<evidence type="ECO:0000259" key="6">
    <source>
        <dbReference type="PROSITE" id="PS50968"/>
    </source>
</evidence>
<dbReference type="InterPro" id="IPR023213">
    <property type="entry name" value="CAT-like_dom_sf"/>
</dbReference>
<dbReference type="Pfam" id="PF00364">
    <property type="entry name" value="Biotin_lipoyl"/>
    <property type="match status" value="1"/>
</dbReference>
<keyword evidence="3 4" id="KW-0450">Lipoyl</keyword>
<comment type="similarity">
    <text evidence="2 4">Belongs to the 2-oxoacid dehydrogenase family.</text>
</comment>
<dbReference type="PROSITE" id="PS50968">
    <property type="entry name" value="BIOTINYL_LIPOYL"/>
    <property type="match status" value="1"/>
</dbReference>
<dbReference type="InterPro" id="IPR001078">
    <property type="entry name" value="2-oxoacid_DH_actylTfrase"/>
</dbReference>
<feature type="compositionally biased region" description="Low complexity" evidence="5">
    <location>
        <begin position="189"/>
        <end position="204"/>
    </location>
</feature>
<dbReference type="Pfam" id="PF02817">
    <property type="entry name" value="E3_binding"/>
    <property type="match status" value="1"/>
</dbReference>
<dbReference type="Proteomes" id="UP001216907">
    <property type="component" value="Unassembled WGS sequence"/>
</dbReference>
<feature type="domain" description="Lipoyl-binding" evidence="6">
    <location>
        <begin position="2"/>
        <end position="77"/>
    </location>
</feature>
<dbReference type="RefSeq" id="WP_277860499.1">
    <property type="nucleotide sequence ID" value="NZ_JARRAG010000002.1"/>
</dbReference>
<dbReference type="InterPro" id="IPR036625">
    <property type="entry name" value="E3-bd_dom_sf"/>
</dbReference>
<proteinExistence type="inferred from homology"/>
<dbReference type="InterPro" id="IPR004167">
    <property type="entry name" value="PSBD"/>
</dbReference>
<dbReference type="CDD" id="cd06849">
    <property type="entry name" value="lipoyl_domain"/>
    <property type="match status" value="1"/>
</dbReference>